<feature type="compositionally biased region" description="Basic and acidic residues" evidence="1">
    <location>
        <begin position="26"/>
        <end position="37"/>
    </location>
</feature>
<protein>
    <submittedName>
        <fullName evidence="2">Uncharacterized protein</fullName>
    </submittedName>
</protein>
<feature type="compositionally biased region" description="Low complexity" evidence="1">
    <location>
        <begin position="8"/>
        <end position="25"/>
    </location>
</feature>
<name>A0A7W9FXS4_9ACTN</name>
<evidence type="ECO:0000313" key="2">
    <source>
        <dbReference type="EMBL" id="MBB5773522.1"/>
    </source>
</evidence>
<evidence type="ECO:0000313" key="3">
    <source>
        <dbReference type="Proteomes" id="UP000579153"/>
    </source>
</evidence>
<keyword evidence="3" id="KW-1185">Reference proteome</keyword>
<sequence>MTATAGNTAGTSRASSSPRPTSAGDTSRRPDTRDSRMLDLDTLVFELVEDAERVLPRATGGIEISGVMVSVAEQVWSAPPSKVLAPSSRNSPSARS</sequence>
<reference evidence="2 3" key="1">
    <citation type="submission" date="2020-08" db="EMBL/GenBank/DDBJ databases">
        <title>Sequencing the genomes of 1000 actinobacteria strains.</title>
        <authorList>
            <person name="Klenk H.-P."/>
        </authorList>
    </citation>
    <scope>NUCLEOTIDE SEQUENCE [LARGE SCALE GENOMIC DNA]</scope>
    <source>
        <strain evidence="2 3">DSM 45507</strain>
    </source>
</reference>
<comment type="caution">
    <text evidence="2">The sequence shown here is derived from an EMBL/GenBank/DDBJ whole genome shotgun (WGS) entry which is preliminary data.</text>
</comment>
<organism evidence="2 3">
    <name type="scientific">Nonomuraea jabiensis</name>
    <dbReference type="NCBI Taxonomy" id="882448"/>
    <lineage>
        <taxon>Bacteria</taxon>
        <taxon>Bacillati</taxon>
        <taxon>Actinomycetota</taxon>
        <taxon>Actinomycetes</taxon>
        <taxon>Streptosporangiales</taxon>
        <taxon>Streptosporangiaceae</taxon>
        <taxon>Nonomuraea</taxon>
    </lineage>
</organism>
<dbReference type="RefSeq" id="WP_185067495.1">
    <property type="nucleotide sequence ID" value="NZ_JACHMB010000001.1"/>
</dbReference>
<accession>A0A7W9FXS4</accession>
<dbReference type="AlphaFoldDB" id="A0A7W9FXS4"/>
<proteinExistence type="predicted"/>
<dbReference type="Proteomes" id="UP000579153">
    <property type="component" value="Unassembled WGS sequence"/>
</dbReference>
<dbReference type="EMBL" id="JACHMB010000001">
    <property type="protein sequence ID" value="MBB5773522.1"/>
    <property type="molecule type" value="Genomic_DNA"/>
</dbReference>
<gene>
    <name evidence="2" type="ORF">HD596_000278</name>
</gene>
<feature type="region of interest" description="Disordered" evidence="1">
    <location>
        <begin position="1"/>
        <end position="37"/>
    </location>
</feature>
<evidence type="ECO:0000256" key="1">
    <source>
        <dbReference type="SAM" id="MobiDB-lite"/>
    </source>
</evidence>